<proteinExistence type="inferred from homology"/>
<dbReference type="InterPro" id="IPR000873">
    <property type="entry name" value="AMP-dep_synth/lig_dom"/>
</dbReference>
<evidence type="ECO:0000259" key="5">
    <source>
        <dbReference type="Pfam" id="PF00501"/>
    </source>
</evidence>
<dbReference type="Pfam" id="PF00501">
    <property type="entry name" value="AMP-binding"/>
    <property type="match status" value="1"/>
</dbReference>
<dbReference type="Gene3D" id="3.40.50.12780">
    <property type="entry name" value="N-terminal domain of ligase-like"/>
    <property type="match status" value="1"/>
</dbReference>
<evidence type="ECO:0000259" key="6">
    <source>
        <dbReference type="Pfam" id="PF13193"/>
    </source>
</evidence>
<keyword evidence="4" id="KW-0576">Peroxisome</keyword>
<keyword evidence="8" id="KW-1185">Reference proteome</keyword>
<dbReference type="InterPro" id="IPR045851">
    <property type="entry name" value="AMP-bd_C_sf"/>
</dbReference>
<dbReference type="Gene3D" id="3.30.300.30">
    <property type="match status" value="1"/>
</dbReference>
<reference evidence="7" key="1">
    <citation type="submission" date="2023-07" db="EMBL/GenBank/DDBJ databases">
        <title>Chromosome-level genome assembly of Artemia franciscana.</title>
        <authorList>
            <person name="Jo E."/>
        </authorList>
    </citation>
    <scope>NUCLEOTIDE SEQUENCE</scope>
    <source>
        <tissue evidence="7">Whole body</tissue>
    </source>
</reference>
<dbReference type="InterPro" id="IPR042099">
    <property type="entry name" value="ANL_N_sf"/>
</dbReference>
<organism evidence="7 8">
    <name type="scientific">Artemia franciscana</name>
    <name type="common">Brine shrimp</name>
    <name type="synonym">Artemia sanfranciscana</name>
    <dbReference type="NCBI Taxonomy" id="6661"/>
    <lineage>
        <taxon>Eukaryota</taxon>
        <taxon>Metazoa</taxon>
        <taxon>Ecdysozoa</taxon>
        <taxon>Arthropoda</taxon>
        <taxon>Crustacea</taxon>
        <taxon>Branchiopoda</taxon>
        <taxon>Anostraca</taxon>
        <taxon>Artemiidae</taxon>
        <taxon>Artemia</taxon>
    </lineage>
</organism>
<evidence type="ECO:0000256" key="2">
    <source>
        <dbReference type="ARBA" id="ARBA00006432"/>
    </source>
</evidence>
<feature type="domain" description="AMP-binding enzyme C-terminal" evidence="6">
    <location>
        <begin position="470"/>
        <end position="546"/>
    </location>
</feature>
<feature type="domain" description="AMP-dependent synthetase/ligase" evidence="5">
    <location>
        <begin position="65"/>
        <end position="419"/>
    </location>
</feature>
<evidence type="ECO:0000256" key="3">
    <source>
        <dbReference type="ARBA" id="ARBA00022598"/>
    </source>
</evidence>
<name>A0AA88HU07_ARTSF</name>
<dbReference type="GO" id="GO:0005777">
    <property type="term" value="C:peroxisome"/>
    <property type="evidence" value="ECO:0007669"/>
    <property type="project" value="UniProtKB-SubCell"/>
</dbReference>
<dbReference type="InterPro" id="IPR025110">
    <property type="entry name" value="AMP-bd_C"/>
</dbReference>
<evidence type="ECO:0000256" key="4">
    <source>
        <dbReference type="ARBA" id="ARBA00023140"/>
    </source>
</evidence>
<evidence type="ECO:0000256" key="1">
    <source>
        <dbReference type="ARBA" id="ARBA00004275"/>
    </source>
</evidence>
<protein>
    <submittedName>
        <fullName evidence="7">Uncharacterized protein</fullName>
    </submittedName>
</protein>
<keyword evidence="3" id="KW-0436">Ligase</keyword>
<dbReference type="PANTHER" id="PTHR24096:SF149">
    <property type="entry name" value="AMP-BINDING DOMAIN-CONTAINING PROTEIN-RELATED"/>
    <property type="match status" value="1"/>
</dbReference>
<dbReference type="Pfam" id="PF13193">
    <property type="entry name" value="AMP-binding_C"/>
    <property type="match status" value="1"/>
</dbReference>
<gene>
    <name evidence="7" type="ORF">QYM36_010383</name>
</gene>
<evidence type="ECO:0000313" key="8">
    <source>
        <dbReference type="Proteomes" id="UP001187531"/>
    </source>
</evidence>
<comment type="subcellular location">
    <subcellularLocation>
        <location evidence="1">Peroxisome</location>
    </subcellularLocation>
</comment>
<dbReference type="GO" id="GO:0016405">
    <property type="term" value="F:CoA-ligase activity"/>
    <property type="evidence" value="ECO:0007669"/>
    <property type="project" value="TreeGrafter"/>
</dbReference>
<dbReference type="PANTHER" id="PTHR24096">
    <property type="entry name" value="LONG-CHAIN-FATTY-ACID--COA LIGASE"/>
    <property type="match status" value="1"/>
</dbReference>
<comment type="caution">
    <text evidence="7">The sequence shown here is derived from an EMBL/GenBank/DDBJ whole genome shotgun (WGS) entry which is preliminary data.</text>
</comment>
<sequence>MILSLHNLPDLASRTKLLEENPFDILECLKDVKDDEAVILEDSPKNKYSFMDDSIPTCSNVNGVTGESIKYGEIIPSVDKLSSYLKRKGFRTGDILMMYCANHRYFFLPLFAAWRCGGGATFTSPGLLPSSVIDQALDSKTKFIFVDNSTAEKAKKVMQEVDTVVEIITFESEIKNCTSFSDILENKMEGNNKVDKVEIDVDNVIAYLPYSSGTTGLPKGIVHTHRSVWAMLQIFRRSDIGTSYATGCQMFHMSGFFIGTSSLLTFNRNVFLQNYEEEAFIKMLEKYQPTFLFSLPPPLIMMLKHPNLESYNLKSIEIIITGGACMTAESQRALMKRLPALHDVRCLYGMTEIGGVTSFGLGYDLNPNLANVREKHRGSVGRPNPGNEIKVINEQGIALGPYEKGEICVRNLSSMKEYLHNPEATRNTKIDGGWIKTGDIGYYTEDGFIYWTERKKELLKYRGYHVVPAKLESMLLQHPAIKDAGIIGVPDEEVGELVGAAVVLKDGAKIDPNDIISYMNSSLSEYEQLRAGVKVFKNLPYNDVGKLVRKQLLRHWTEGS</sequence>
<dbReference type="Proteomes" id="UP001187531">
    <property type="component" value="Unassembled WGS sequence"/>
</dbReference>
<dbReference type="InterPro" id="IPR020845">
    <property type="entry name" value="AMP-binding_CS"/>
</dbReference>
<accession>A0AA88HU07</accession>
<dbReference type="PROSITE" id="PS00455">
    <property type="entry name" value="AMP_BINDING"/>
    <property type="match status" value="1"/>
</dbReference>
<dbReference type="EMBL" id="JAVRJZ010000012">
    <property type="protein sequence ID" value="KAK2715790.1"/>
    <property type="molecule type" value="Genomic_DNA"/>
</dbReference>
<dbReference type="SUPFAM" id="SSF56801">
    <property type="entry name" value="Acetyl-CoA synthetase-like"/>
    <property type="match status" value="1"/>
</dbReference>
<comment type="similarity">
    <text evidence="2">Belongs to the ATP-dependent AMP-binding enzyme family.</text>
</comment>
<dbReference type="AlphaFoldDB" id="A0AA88HU07"/>
<evidence type="ECO:0000313" key="7">
    <source>
        <dbReference type="EMBL" id="KAK2715790.1"/>
    </source>
</evidence>